<dbReference type="STRING" id="119224.AKK44_04180"/>
<dbReference type="Gene3D" id="3.40.50.720">
    <property type="entry name" value="NAD(P)-binding Rossmann-like Domain"/>
    <property type="match status" value="1"/>
</dbReference>
<evidence type="ECO:0000256" key="2">
    <source>
        <dbReference type="ARBA" id="ARBA00023002"/>
    </source>
</evidence>
<name>A0A0P6SJI3_9STRE</name>
<dbReference type="PANTHER" id="PTHR22604:SF105">
    <property type="entry name" value="TRANS-1,2-DIHYDROBENZENE-1,2-DIOL DEHYDROGENASE"/>
    <property type="match status" value="1"/>
</dbReference>
<evidence type="ECO:0000313" key="6">
    <source>
        <dbReference type="Proteomes" id="UP000049578"/>
    </source>
</evidence>
<comment type="similarity">
    <text evidence="1">Belongs to the Gfo/Idh/MocA family.</text>
</comment>
<comment type="caution">
    <text evidence="5">The sequence shown here is derived from an EMBL/GenBank/DDBJ whole genome shotgun (WGS) entry which is preliminary data.</text>
</comment>
<dbReference type="PATRIC" id="fig|119224.3.peg.367"/>
<reference evidence="5 6" key="1">
    <citation type="submission" date="2015-08" db="EMBL/GenBank/DDBJ databases">
        <title>Genome sequence of Streptococcus phocae subsp. phocae ATCC 51973T isolated from liver specimen obtained from seal.</title>
        <authorList>
            <person name="Avendano-Herrera R."/>
        </authorList>
    </citation>
    <scope>NUCLEOTIDE SEQUENCE [LARGE SCALE GENOMIC DNA]</scope>
    <source>
        <strain evidence="5 6">ATCC 51973</strain>
    </source>
</reference>
<keyword evidence="2" id="KW-0560">Oxidoreductase</keyword>
<feature type="domain" description="Gfo/Idh/MocA-like oxidoreductase N-terminal" evidence="3">
    <location>
        <begin position="5"/>
        <end position="120"/>
    </location>
</feature>
<sequence>MQKVRYGVVSTAQVAPRFIEGVRLTDNGEVVAVSSRQLPQAQAFAAKHGIPKAYGSLKEMLADDAIDAIYVANINKAHYPTAKEALLAGKHVLVEKPFTLTHQQATELFEIARERQLFLMEAQKSVFIPMTQKVKDVIASGTLGDIVSVSSTTAYPNIDHVTWFRELSLGGGSVHFMAPYALSYLQHIFEASITTATGVAHFPKGQSDSQSKILLALSNGVLVDVFLTTHIKLAHEMTIFGTKGRLVIPNFWKTTTATLVMADGRQETLEASMASDFEAEVYHVSQMILEGQTTSPIMTPEVTLSGVKVIEQLYQSWKSSN</sequence>
<dbReference type="InterPro" id="IPR050984">
    <property type="entry name" value="Gfo/Idh/MocA_domain"/>
</dbReference>
<evidence type="ECO:0000259" key="3">
    <source>
        <dbReference type="Pfam" id="PF01408"/>
    </source>
</evidence>
<dbReference type="InterPro" id="IPR000683">
    <property type="entry name" value="Gfo/Idh/MocA-like_OxRdtase_N"/>
</dbReference>
<protein>
    <submittedName>
        <fullName evidence="5">Oxidoreductase</fullName>
    </submittedName>
</protein>
<dbReference type="EMBL" id="LHQM01000013">
    <property type="protein sequence ID" value="KPJ22438.1"/>
    <property type="molecule type" value="Genomic_DNA"/>
</dbReference>
<keyword evidence="6" id="KW-1185">Reference proteome</keyword>
<dbReference type="Pfam" id="PF01408">
    <property type="entry name" value="GFO_IDH_MocA"/>
    <property type="match status" value="1"/>
</dbReference>
<feature type="domain" description="GFO/IDH/MocA-like oxidoreductase" evidence="4">
    <location>
        <begin position="132"/>
        <end position="246"/>
    </location>
</feature>
<organism evidence="5 6">
    <name type="scientific">Streptococcus phocae</name>
    <dbReference type="NCBI Taxonomy" id="119224"/>
    <lineage>
        <taxon>Bacteria</taxon>
        <taxon>Bacillati</taxon>
        <taxon>Bacillota</taxon>
        <taxon>Bacilli</taxon>
        <taxon>Lactobacillales</taxon>
        <taxon>Streptococcaceae</taxon>
        <taxon>Streptococcus</taxon>
    </lineage>
</organism>
<dbReference type="Pfam" id="PF22725">
    <property type="entry name" value="GFO_IDH_MocA_C3"/>
    <property type="match status" value="1"/>
</dbReference>
<evidence type="ECO:0000313" key="5">
    <source>
        <dbReference type="EMBL" id="KPJ22438.1"/>
    </source>
</evidence>
<dbReference type="RefSeq" id="WP_054278648.1">
    <property type="nucleotide sequence ID" value="NZ_LHQM01000013.1"/>
</dbReference>
<dbReference type="Proteomes" id="UP000049578">
    <property type="component" value="Unassembled WGS sequence"/>
</dbReference>
<dbReference type="PANTHER" id="PTHR22604">
    <property type="entry name" value="OXIDOREDUCTASES"/>
    <property type="match status" value="1"/>
</dbReference>
<dbReference type="InterPro" id="IPR036291">
    <property type="entry name" value="NAD(P)-bd_dom_sf"/>
</dbReference>
<evidence type="ECO:0000256" key="1">
    <source>
        <dbReference type="ARBA" id="ARBA00010928"/>
    </source>
</evidence>
<dbReference type="Gene3D" id="3.30.360.10">
    <property type="entry name" value="Dihydrodipicolinate Reductase, domain 2"/>
    <property type="match status" value="1"/>
</dbReference>
<proteinExistence type="inferred from homology"/>
<dbReference type="GO" id="GO:0016491">
    <property type="term" value="F:oxidoreductase activity"/>
    <property type="evidence" value="ECO:0007669"/>
    <property type="project" value="UniProtKB-KW"/>
</dbReference>
<evidence type="ECO:0000259" key="4">
    <source>
        <dbReference type="Pfam" id="PF22725"/>
    </source>
</evidence>
<dbReference type="GO" id="GO:0000166">
    <property type="term" value="F:nucleotide binding"/>
    <property type="evidence" value="ECO:0007669"/>
    <property type="project" value="InterPro"/>
</dbReference>
<dbReference type="AlphaFoldDB" id="A0A0P6SJI3"/>
<dbReference type="SUPFAM" id="SSF55347">
    <property type="entry name" value="Glyceraldehyde-3-phosphate dehydrogenase-like, C-terminal domain"/>
    <property type="match status" value="1"/>
</dbReference>
<dbReference type="InterPro" id="IPR055170">
    <property type="entry name" value="GFO_IDH_MocA-like_dom"/>
</dbReference>
<accession>A0A0P6SJI3</accession>
<gene>
    <name evidence="5" type="ORF">AKK44_04180</name>
</gene>
<dbReference type="SUPFAM" id="SSF51735">
    <property type="entry name" value="NAD(P)-binding Rossmann-fold domains"/>
    <property type="match status" value="1"/>
</dbReference>